<organism evidence="2 3">
    <name type="scientific">Streptomyces violascens</name>
    <dbReference type="NCBI Taxonomy" id="67381"/>
    <lineage>
        <taxon>Bacteria</taxon>
        <taxon>Bacillati</taxon>
        <taxon>Actinomycetota</taxon>
        <taxon>Actinomycetes</taxon>
        <taxon>Kitasatosporales</taxon>
        <taxon>Streptomycetaceae</taxon>
        <taxon>Streptomyces</taxon>
    </lineage>
</organism>
<dbReference type="Pfam" id="PF20020">
    <property type="entry name" value="DUF6431"/>
    <property type="match status" value="1"/>
</dbReference>
<comment type="caution">
    <text evidence="2">The sequence shown here is derived from an EMBL/GenBank/DDBJ whole genome shotgun (WGS) entry which is preliminary data.</text>
</comment>
<feature type="domain" description="DUF6431" evidence="1">
    <location>
        <begin position="22"/>
        <end position="86"/>
    </location>
</feature>
<name>A0ABQ3QRL6_9ACTN</name>
<evidence type="ECO:0000313" key="2">
    <source>
        <dbReference type="EMBL" id="GHI39916.1"/>
    </source>
</evidence>
<reference evidence="2" key="1">
    <citation type="submission" date="2024-05" db="EMBL/GenBank/DDBJ databases">
        <title>Whole genome shotgun sequence of Streptomyces violascens NBRC 12920.</title>
        <authorList>
            <person name="Komaki H."/>
            <person name="Tamura T."/>
        </authorList>
    </citation>
    <scope>NUCLEOTIDE SEQUENCE</scope>
    <source>
        <strain evidence="2">NBRC 12920</strain>
    </source>
</reference>
<dbReference type="EMBL" id="BNDY01000017">
    <property type="protein sequence ID" value="GHI39916.1"/>
    <property type="molecule type" value="Genomic_DNA"/>
</dbReference>
<dbReference type="RefSeq" id="WP_189971167.1">
    <property type="nucleotide sequence ID" value="NZ_BMUA01000044.1"/>
</dbReference>
<accession>A0ABQ3QRL6</accession>
<dbReference type="Proteomes" id="UP001050808">
    <property type="component" value="Unassembled WGS sequence"/>
</dbReference>
<keyword evidence="3" id="KW-1185">Reference proteome</keyword>
<evidence type="ECO:0000259" key="1">
    <source>
        <dbReference type="Pfam" id="PF20020"/>
    </source>
</evidence>
<evidence type="ECO:0000313" key="3">
    <source>
        <dbReference type="Proteomes" id="UP001050808"/>
    </source>
</evidence>
<dbReference type="InterPro" id="IPR045536">
    <property type="entry name" value="DUF6431"/>
</dbReference>
<protein>
    <recommendedName>
        <fullName evidence="1">DUF6431 domain-containing protein</fullName>
    </recommendedName>
</protein>
<sequence>MLIVDSDLVVVEQQLRQGRLACPSCSAVLAPWGHGRPREIRGDLGARLFLRPRRTRCSGCQITHVLLAEVVVPRRADAAEVIGAGLEIAALGMGHRTIAAHLGRAEGTVRGWLRRFRQRAEDVRRYFTVLLVTVADDPVVPEAAASVVADAVSAVAAAHRAAATKWPQMHTVSRWEFAGRVLGGRLLTSPSTTI</sequence>
<gene>
    <name evidence="2" type="ORF">Sviol_43240</name>
</gene>
<proteinExistence type="predicted"/>